<dbReference type="GO" id="GO:0006398">
    <property type="term" value="P:mRNA 3'-end processing by stem-loop binding and cleavage"/>
    <property type="evidence" value="ECO:0007669"/>
    <property type="project" value="InterPro"/>
</dbReference>
<dbReference type="eggNOG" id="KOG1135">
    <property type="taxonomic scope" value="Eukaryota"/>
</dbReference>
<evidence type="ECO:0000256" key="1">
    <source>
        <dbReference type="ARBA" id="ARBA00004123"/>
    </source>
</evidence>
<feature type="domain" description="Beta-Casp" evidence="6">
    <location>
        <begin position="246"/>
        <end position="368"/>
    </location>
</feature>
<evidence type="ECO:0000256" key="3">
    <source>
        <dbReference type="ARBA" id="ARBA00023242"/>
    </source>
</evidence>
<feature type="region of interest" description="Disordered" evidence="5">
    <location>
        <begin position="514"/>
        <end position="550"/>
    </location>
</feature>
<keyword evidence="8" id="KW-1185">Reference proteome</keyword>
<accession>A0A0L0T0H3</accession>
<organism evidence="7 8">
    <name type="scientific">Allomyces macrogynus (strain ATCC 38327)</name>
    <name type="common">Allomyces javanicus var. macrogynus</name>
    <dbReference type="NCBI Taxonomy" id="578462"/>
    <lineage>
        <taxon>Eukaryota</taxon>
        <taxon>Fungi</taxon>
        <taxon>Fungi incertae sedis</taxon>
        <taxon>Blastocladiomycota</taxon>
        <taxon>Blastocladiomycetes</taxon>
        <taxon>Blastocladiales</taxon>
        <taxon>Blastocladiaceae</taxon>
        <taxon>Allomyces</taxon>
    </lineage>
</organism>
<keyword evidence="2 4" id="KW-0507">mRNA processing</keyword>
<dbReference type="Gene3D" id="3.60.15.10">
    <property type="entry name" value="Ribonuclease Z/Hydroxyacylglutathione hydrolase-like"/>
    <property type="match status" value="1"/>
</dbReference>
<dbReference type="AlphaFoldDB" id="A0A0L0T0H3"/>
<dbReference type="InterPro" id="IPR035639">
    <property type="entry name" value="CPSF2_MBL"/>
</dbReference>
<dbReference type="EMBL" id="GG745356">
    <property type="protein sequence ID" value="KNE68252.1"/>
    <property type="molecule type" value="Genomic_DNA"/>
</dbReference>
<name>A0A0L0T0H3_ALLM3</name>
<gene>
    <name evidence="7" type="ORF">AMAG_12926</name>
</gene>
<dbReference type="GO" id="GO:0005847">
    <property type="term" value="C:mRNA cleavage and polyadenylation specificity factor complex"/>
    <property type="evidence" value="ECO:0007669"/>
    <property type="project" value="InterPro"/>
</dbReference>
<keyword evidence="3 4" id="KW-0539">Nucleus</keyword>
<dbReference type="SMART" id="SM01027">
    <property type="entry name" value="Beta-Casp"/>
    <property type="match status" value="1"/>
</dbReference>
<feature type="compositionally biased region" description="Basic and acidic residues" evidence="5">
    <location>
        <begin position="514"/>
        <end position="538"/>
    </location>
</feature>
<reference evidence="8" key="2">
    <citation type="submission" date="2009-11" db="EMBL/GenBank/DDBJ databases">
        <title>The Genome Sequence of Allomyces macrogynus strain ATCC 38327.</title>
        <authorList>
            <consortium name="The Broad Institute Genome Sequencing Platform"/>
            <person name="Russ C."/>
            <person name="Cuomo C."/>
            <person name="Shea T."/>
            <person name="Young S.K."/>
            <person name="Zeng Q."/>
            <person name="Koehrsen M."/>
            <person name="Haas B."/>
            <person name="Borodovsky M."/>
            <person name="Guigo R."/>
            <person name="Alvarado L."/>
            <person name="Berlin A."/>
            <person name="Borenstein D."/>
            <person name="Chen Z."/>
            <person name="Engels R."/>
            <person name="Freedman E."/>
            <person name="Gellesch M."/>
            <person name="Goldberg J."/>
            <person name="Griggs A."/>
            <person name="Gujja S."/>
            <person name="Heiman D."/>
            <person name="Hepburn T."/>
            <person name="Howarth C."/>
            <person name="Jen D."/>
            <person name="Larson L."/>
            <person name="Lewis B."/>
            <person name="Mehta T."/>
            <person name="Park D."/>
            <person name="Pearson M."/>
            <person name="Roberts A."/>
            <person name="Saif S."/>
            <person name="Shenoy N."/>
            <person name="Sisk P."/>
            <person name="Stolte C."/>
            <person name="Sykes S."/>
            <person name="Walk T."/>
            <person name="White J."/>
            <person name="Yandava C."/>
            <person name="Burger G."/>
            <person name="Gray M.W."/>
            <person name="Holland P.W.H."/>
            <person name="King N."/>
            <person name="Lang F.B.F."/>
            <person name="Roger A.J."/>
            <person name="Ruiz-Trillo I."/>
            <person name="Lander E."/>
            <person name="Nusbaum C."/>
        </authorList>
    </citation>
    <scope>NUCLEOTIDE SEQUENCE [LARGE SCALE GENOMIC DNA]</scope>
    <source>
        <strain evidence="8">ATCC 38327</strain>
    </source>
</reference>
<dbReference type="InterPro" id="IPR036866">
    <property type="entry name" value="RibonucZ/Hydroxyglut_hydro"/>
</dbReference>
<comment type="similarity">
    <text evidence="4">Belongs to the metallo-beta-lactamase superfamily. RNA-metabolizing metallo-beta-lactamase-like family. CPSF2/YSH1 subfamily.</text>
</comment>
<evidence type="ECO:0000256" key="5">
    <source>
        <dbReference type="SAM" id="MobiDB-lite"/>
    </source>
</evidence>
<dbReference type="PANTHER" id="PTHR45922">
    <property type="entry name" value="CLEAVAGE AND POLYADENYLATION SPECIFICITY FACTOR SUBUNIT 2"/>
    <property type="match status" value="1"/>
</dbReference>
<dbReference type="InterPro" id="IPR001279">
    <property type="entry name" value="Metallo-B-lactamas"/>
</dbReference>
<dbReference type="GO" id="GO:0003723">
    <property type="term" value="F:RNA binding"/>
    <property type="evidence" value="ECO:0007669"/>
    <property type="project" value="UniProtKB-KW"/>
</dbReference>
<keyword evidence="4" id="KW-0694">RNA-binding</keyword>
<sequence length="780" mass="84943">MTSVIPLSGARDARQGAMTLLQLDEAKILLDCGWTPDVNPDDLTLLKKHARDIDCVLLTHGSLRHCGALPYAIAKLGLNCPIYATFPVQTMGRHTVHDALLTKKMHEPVDHLFSRRDVELAFNRVTLLRYSQPYPLSGKAQGTTITAFAAGHSVGGTVWSLKRATEDIVYVMDMNHRKDAHLAPTTVFHGDQIAPPLMRPTLLIASAHLPVGHSIRGRDDALLHPALETLKAGGNVLIPVDAASRVLELAYVLEDRWTKHSIPYPVVLLSHVAHKVMHSARGMLEWYAESLTHAFSNRRVSPFDFQAVKVAASWDELKKHPDPKLVLATDDALTSGFARDLFLDMAASPRNLVVLPSAGTPGSLVRALYDQVRAASTSGTGSELAVLHATIPLSLARRVPLEGDELAAYVADKAAAAERAREEADLLAKNKSIIEAELSDDEDDNDEGVMGETAIAAAAAPEASKSQHRTHATFVGFDAYVRDNPRARFPFVEHRRRFDEYGEVIKPEHYMTDADRMEKERERAARRRQEAEEARLDQEEAMDVDDDKDDAPMKYVKDDVSLDVHCRVQVIDYEGLSDLTALARIVPMMQARTTVLVGGDDGETGALFDELAKAAGAVDLDDAAEATPQLLAPKVGDVVRLSAAAQVTQVKLTDALFTQLTLHKYGEYEIGTVSAMVCAPAGTAAEGTTAAGAGVPALDVVELAAMQRPPPVVIGTLRLSDFKTVLDREGFSTEFNHGVLVVNGKVGVGKNGAGELVLEGRICPEYYRVRKLLYQQHVVL</sequence>
<dbReference type="CDD" id="cd16293">
    <property type="entry name" value="CPSF2-like_MBL-fold"/>
    <property type="match status" value="1"/>
</dbReference>
<dbReference type="OrthoDB" id="64353at2759"/>
<dbReference type="VEuPathDB" id="FungiDB:AMAG_12926"/>
<evidence type="ECO:0000313" key="8">
    <source>
        <dbReference type="Proteomes" id="UP000054350"/>
    </source>
</evidence>
<protein>
    <recommendedName>
        <fullName evidence="4">Cleavage and polyadenylation specificity factor subunit 2</fullName>
    </recommendedName>
    <alternativeName>
        <fullName evidence="4">Cleavage and polyadenylation specificity factor 100 kDa subunit</fullName>
    </alternativeName>
</protein>
<evidence type="ECO:0000313" key="7">
    <source>
        <dbReference type="EMBL" id="KNE68252.1"/>
    </source>
</evidence>
<dbReference type="SUPFAM" id="SSF56281">
    <property type="entry name" value="Metallo-hydrolase/oxidoreductase"/>
    <property type="match status" value="1"/>
</dbReference>
<reference evidence="7 8" key="1">
    <citation type="submission" date="2009-11" db="EMBL/GenBank/DDBJ databases">
        <title>Annotation of Allomyces macrogynus ATCC 38327.</title>
        <authorList>
            <consortium name="The Broad Institute Genome Sequencing Platform"/>
            <person name="Russ C."/>
            <person name="Cuomo C."/>
            <person name="Burger G."/>
            <person name="Gray M.W."/>
            <person name="Holland P.W.H."/>
            <person name="King N."/>
            <person name="Lang F.B.F."/>
            <person name="Roger A.J."/>
            <person name="Ruiz-Trillo I."/>
            <person name="Young S.K."/>
            <person name="Zeng Q."/>
            <person name="Gargeya S."/>
            <person name="Fitzgerald M."/>
            <person name="Haas B."/>
            <person name="Abouelleil A."/>
            <person name="Alvarado L."/>
            <person name="Arachchi H.M."/>
            <person name="Berlin A."/>
            <person name="Chapman S.B."/>
            <person name="Gearin G."/>
            <person name="Goldberg J."/>
            <person name="Griggs A."/>
            <person name="Gujja S."/>
            <person name="Hansen M."/>
            <person name="Heiman D."/>
            <person name="Howarth C."/>
            <person name="Larimer J."/>
            <person name="Lui A."/>
            <person name="MacDonald P.J.P."/>
            <person name="McCowen C."/>
            <person name="Montmayeur A."/>
            <person name="Murphy C."/>
            <person name="Neiman D."/>
            <person name="Pearson M."/>
            <person name="Priest M."/>
            <person name="Roberts A."/>
            <person name="Saif S."/>
            <person name="Shea T."/>
            <person name="Sisk P."/>
            <person name="Stolte C."/>
            <person name="Sykes S."/>
            <person name="Wortman J."/>
            <person name="Nusbaum C."/>
            <person name="Birren B."/>
        </authorList>
    </citation>
    <scope>NUCLEOTIDE SEQUENCE [LARGE SCALE GENOMIC DNA]</scope>
    <source>
        <strain evidence="7 8">ATCC 38327</strain>
    </source>
</reference>
<dbReference type="Pfam" id="PF13299">
    <property type="entry name" value="CPSF100_C"/>
    <property type="match status" value="1"/>
</dbReference>
<proteinExistence type="inferred from homology"/>
<dbReference type="Proteomes" id="UP000054350">
    <property type="component" value="Unassembled WGS sequence"/>
</dbReference>
<dbReference type="InterPro" id="IPR025069">
    <property type="entry name" value="Cpsf2_C"/>
</dbReference>
<dbReference type="STRING" id="578462.A0A0L0T0H3"/>
<dbReference type="Gene3D" id="3.40.50.10890">
    <property type="match status" value="1"/>
</dbReference>
<comment type="subcellular location">
    <subcellularLocation>
        <location evidence="1 4">Nucleus</location>
    </subcellularLocation>
</comment>
<dbReference type="Pfam" id="PF16661">
    <property type="entry name" value="Lactamase_B_6"/>
    <property type="match status" value="1"/>
</dbReference>
<dbReference type="InterPro" id="IPR027075">
    <property type="entry name" value="CPSF2"/>
</dbReference>
<evidence type="ECO:0000256" key="2">
    <source>
        <dbReference type="ARBA" id="ARBA00022664"/>
    </source>
</evidence>
<dbReference type="OMA" id="QSRHNME"/>
<evidence type="ECO:0000259" key="6">
    <source>
        <dbReference type="SMART" id="SM01027"/>
    </source>
</evidence>
<dbReference type="Pfam" id="PF10996">
    <property type="entry name" value="Beta-Casp"/>
    <property type="match status" value="1"/>
</dbReference>
<evidence type="ECO:0000256" key="4">
    <source>
        <dbReference type="RuleBase" id="RU365006"/>
    </source>
</evidence>
<feature type="compositionally biased region" description="Acidic residues" evidence="5">
    <location>
        <begin position="539"/>
        <end position="549"/>
    </location>
</feature>
<dbReference type="PANTHER" id="PTHR45922:SF1">
    <property type="entry name" value="CLEAVAGE AND POLYADENYLATION SPECIFICITY FACTOR SUBUNIT 2"/>
    <property type="match status" value="1"/>
</dbReference>
<dbReference type="InterPro" id="IPR022712">
    <property type="entry name" value="Beta_Casp"/>
</dbReference>